<dbReference type="GO" id="GO:0005506">
    <property type="term" value="F:iron ion binding"/>
    <property type="evidence" value="ECO:0007669"/>
    <property type="project" value="InterPro"/>
</dbReference>
<evidence type="ECO:0000256" key="6">
    <source>
        <dbReference type="PROSITE-ProRule" id="PRU00433"/>
    </source>
</evidence>
<accession>A0A1I0HLA9</accession>
<evidence type="ECO:0000256" key="4">
    <source>
        <dbReference type="ARBA" id="ARBA00022982"/>
    </source>
</evidence>
<dbReference type="InterPro" id="IPR008168">
    <property type="entry name" value="Cyt_C_IC"/>
</dbReference>
<keyword evidence="1" id="KW-0813">Transport</keyword>
<dbReference type="PROSITE" id="PS51007">
    <property type="entry name" value="CYTC"/>
    <property type="match status" value="1"/>
</dbReference>
<protein>
    <submittedName>
        <fullName evidence="10">Cytochrome c</fullName>
    </submittedName>
</protein>
<proteinExistence type="predicted"/>
<keyword evidence="5 6" id="KW-0408">Iron</keyword>
<dbReference type="GO" id="GO:0020037">
    <property type="term" value="F:heme binding"/>
    <property type="evidence" value="ECO:0007669"/>
    <property type="project" value="InterPro"/>
</dbReference>
<dbReference type="InterPro" id="IPR009056">
    <property type="entry name" value="Cyt_c-like_dom"/>
</dbReference>
<evidence type="ECO:0000313" key="11">
    <source>
        <dbReference type="Proteomes" id="UP000198762"/>
    </source>
</evidence>
<keyword evidence="4" id="KW-0249">Electron transport</keyword>
<feature type="signal peptide" evidence="8">
    <location>
        <begin position="1"/>
        <end position="19"/>
    </location>
</feature>
<evidence type="ECO:0000313" key="10">
    <source>
        <dbReference type="EMBL" id="SET84844.1"/>
    </source>
</evidence>
<dbReference type="GO" id="GO:0009055">
    <property type="term" value="F:electron transfer activity"/>
    <property type="evidence" value="ECO:0007669"/>
    <property type="project" value="InterPro"/>
</dbReference>
<organism evidence="10 11">
    <name type="scientific">Marinobacter segnicrescens</name>
    <dbReference type="NCBI Taxonomy" id="430453"/>
    <lineage>
        <taxon>Bacteria</taxon>
        <taxon>Pseudomonadati</taxon>
        <taxon>Pseudomonadota</taxon>
        <taxon>Gammaproteobacteria</taxon>
        <taxon>Pseudomonadales</taxon>
        <taxon>Marinobacteraceae</taxon>
        <taxon>Marinobacter</taxon>
    </lineage>
</organism>
<dbReference type="AlphaFoldDB" id="A0A1I0HLA9"/>
<dbReference type="PRINTS" id="PR00605">
    <property type="entry name" value="CYTCHROMECIC"/>
</dbReference>
<dbReference type="Pfam" id="PF00034">
    <property type="entry name" value="Cytochrom_C"/>
    <property type="match status" value="1"/>
</dbReference>
<reference evidence="11" key="1">
    <citation type="submission" date="2016-10" db="EMBL/GenBank/DDBJ databases">
        <authorList>
            <person name="Varghese N."/>
            <person name="Submissions S."/>
        </authorList>
    </citation>
    <scope>NUCLEOTIDE SEQUENCE [LARGE SCALE GENOMIC DNA]</scope>
    <source>
        <strain evidence="11">CGMCC 1.6489</strain>
    </source>
</reference>
<sequence length="151" mass="17156">MNKWSFPLVLLVAPAIVMAGGAPTNSDSVPAEVAEGRQIYEQYCAACHGRQGEGTADWNKPDEKGEMPPPPHDETGHTWRHSDSMLVRMIAEGWRHPFNKTDRLTMPAFKDILTDQEIRSVIEYLKTLWTEDQRRYQQDESQDSNQAESPS</sequence>
<feature type="region of interest" description="Disordered" evidence="7">
    <location>
        <begin position="51"/>
        <end position="80"/>
    </location>
</feature>
<evidence type="ECO:0000256" key="2">
    <source>
        <dbReference type="ARBA" id="ARBA00022617"/>
    </source>
</evidence>
<feature type="compositionally biased region" description="Basic and acidic residues" evidence="7">
    <location>
        <begin position="59"/>
        <end position="80"/>
    </location>
</feature>
<dbReference type="SUPFAM" id="SSF46626">
    <property type="entry name" value="Cytochrome c"/>
    <property type="match status" value="1"/>
</dbReference>
<evidence type="ECO:0000256" key="5">
    <source>
        <dbReference type="ARBA" id="ARBA00023004"/>
    </source>
</evidence>
<evidence type="ECO:0000256" key="8">
    <source>
        <dbReference type="SAM" id="SignalP"/>
    </source>
</evidence>
<dbReference type="InterPro" id="IPR036909">
    <property type="entry name" value="Cyt_c-like_dom_sf"/>
</dbReference>
<dbReference type="PANTHER" id="PTHR35008:SF4">
    <property type="entry name" value="BLL4482 PROTEIN"/>
    <property type="match status" value="1"/>
</dbReference>
<evidence type="ECO:0000256" key="1">
    <source>
        <dbReference type="ARBA" id="ARBA00022448"/>
    </source>
</evidence>
<evidence type="ECO:0000259" key="9">
    <source>
        <dbReference type="PROSITE" id="PS51007"/>
    </source>
</evidence>
<keyword evidence="11" id="KW-1185">Reference proteome</keyword>
<dbReference type="STRING" id="430453.SAMN04487962_1313"/>
<dbReference type="Gene3D" id="1.10.760.10">
    <property type="entry name" value="Cytochrome c-like domain"/>
    <property type="match status" value="1"/>
</dbReference>
<dbReference type="PANTHER" id="PTHR35008">
    <property type="entry name" value="BLL4482 PROTEIN-RELATED"/>
    <property type="match status" value="1"/>
</dbReference>
<dbReference type="EMBL" id="FOHZ01000031">
    <property type="protein sequence ID" value="SET84844.1"/>
    <property type="molecule type" value="Genomic_DNA"/>
</dbReference>
<gene>
    <name evidence="10" type="ORF">SAMN04487962_1313</name>
</gene>
<dbReference type="Proteomes" id="UP000198762">
    <property type="component" value="Unassembled WGS sequence"/>
</dbReference>
<feature type="chain" id="PRO_5011789686" evidence="8">
    <location>
        <begin position="20"/>
        <end position="151"/>
    </location>
</feature>
<keyword evidence="2 6" id="KW-0349">Heme</keyword>
<evidence type="ECO:0000256" key="7">
    <source>
        <dbReference type="SAM" id="MobiDB-lite"/>
    </source>
</evidence>
<dbReference type="InterPro" id="IPR051459">
    <property type="entry name" value="Cytochrome_c-type_DH"/>
</dbReference>
<name>A0A1I0HLA9_9GAMM</name>
<dbReference type="OrthoDB" id="9811281at2"/>
<keyword evidence="3 6" id="KW-0479">Metal-binding</keyword>
<keyword evidence="8" id="KW-0732">Signal</keyword>
<dbReference type="RefSeq" id="WP_091854696.1">
    <property type="nucleotide sequence ID" value="NZ_FOHZ01000031.1"/>
</dbReference>
<evidence type="ECO:0000256" key="3">
    <source>
        <dbReference type="ARBA" id="ARBA00022723"/>
    </source>
</evidence>
<feature type="domain" description="Cytochrome c" evidence="9">
    <location>
        <begin position="31"/>
        <end position="129"/>
    </location>
</feature>